<feature type="compositionally biased region" description="Basic residues" evidence="7">
    <location>
        <begin position="136"/>
        <end position="145"/>
    </location>
</feature>
<dbReference type="OrthoDB" id="29523at2759"/>
<comment type="similarity">
    <text evidence="5">Belongs to the PINX1 family.</text>
</comment>
<keyword evidence="10" id="KW-1185">Reference proteome</keyword>
<dbReference type="PANTHER" id="PTHR23149:SF31">
    <property type="entry name" value="PROTEIN PXR1"/>
    <property type="match status" value="1"/>
</dbReference>
<dbReference type="InterPro" id="IPR050656">
    <property type="entry name" value="PINX1"/>
</dbReference>
<evidence type="ECO:0000256" key="1">
    <source>
        <dbReference type="ARBA" id="ARBA00004604"/>
    </source>
</evidence>
<feature type="compositionally biased region" description="Basic residues" evidence="7">
    <location>
        <begin position="427"/>
        <end position="447"/>
    </location>
</feature>
<evidence type="ECO:0000313" key="9">
    <source>
        <dbReference type="EMBL" id="PCH34862.1"/>
    </source>
</evidence>
<feature type="compositionally biased region" description="Basic residues" evidence="7">
    <location>
        <begin position="526"/>
        <end position="537"/>
    </location>
</feature>
<feature type="region of interest" description="Disordered" evidence="7">
    <location>
        <begin position="95"/>
        <end position="249"/>
    </location>
</feature>
<evidence type="ECO:0000313" key="10">
    <source>
        <dbReference type="Proteomes" id="UP000218811"/>
    </source>
</evidence>
<evidence type="ECO:0000256" key="4">
    <source>
        <dbReference type="ARBA" id="ARBA00023242"/>
    </source>
</evidence>
<name>A0A2H3IY04_WOLCO</name>
<evidence type="ECO:0000256" key="3">
    <source>
        <dbReference type="ARBA" id="ARBA00022552"/>
    </source>
</evidence>
<feature type="compositionally biased region" description="Basic residues" evidence="7">
    <location>
        <begin position="184"/>
        <end position="193"/>
    </location>
</feature>
<feature type="region of interest" description="Disordered" evidence="7">
    <location>
        <begin position="261"/>
        <end position="295"/>
    </location>
</feature>
<dbReference type="GO" id="GO:0006364">
    <property type="term" value="P:rRNA processing"/>
    <property type="evidence" value="ECO:0007669"/>
    <property type="project" value="UniProtKB-KW"/>
</dbReference>
<dbReference type="Pfam" id="PF01585">
    <property type="entry name" value="G-patch"/>
    <property type="match status" value="1"/>
</dbReference>
<feature type="compositionally biased region" description="Low complexity" evidence="7">
    <location>
        <begin position="261"/>
        <end position="279"/>
    </location>
</feature>
<feature type="domain" description="G-patch" evidence="8">
    <location>
        <begin position="25"/>
        <end position="71"/>
    </location>
</feature>
<sequence>MGLSGRKVKQRIPADPRNLSWANDANRFGSSYLQKFGWDSSAGLGPSGEGHTRHISVHQKLDMLGIGADHRNSQDGTAWKQGRDFENLLRRLNASAGQESVEEPEMKVDGFVRPSDAPEGEGEASKEEEEADEGKKKRKNKKRKHGEGDEGKQRQDETKEKKRKKDKGESEDSEKKRMGQEHKKEKKEKKGKKRELSQEKDESATDGLLSSSSVPATDATPIKNVLVVPRPHRAHRARHIASKGLASKSPTAISEILGMSSSATPAVASTSASALPSTPDESMGGTPATDLRLQDLTISSKSVMDYFREKLNEKSNRSSAQPSASASPSGEQDDHDDRPRGGLGLGASRLRVSVSAADDDDERPRGGLGASSLRVAVSRQDEWDDLPAAGIGAARVRLETQFVTAEAGAPSAVERQGDAEANEDSRRIKRRKGEKKEKKEKKRKRKDVAHETDGDVDGPPATAEAPSDEAKAMKKAKQKKGSNIDADDVTDTAGASVGEAATDASAHQGQDSAGAPSADSSGGNSHRSKSKRKKDRA</sequence>
<feature type="compositionally biased region" description="Basic and acidic residues" evidence="7">
    <location>
        <begin position="415"/>
        <end position="426"/>
    </location>
</feature>
<comment type="subcellular location">
    <subcellularLocation>
        <location evidence="1">Nucleus</location>
        <location evidence="1">Nucleolus</location>
    </subcellularLocation>
</comment>
<dbReference type="PROSITE" id="PS50174">
    <property type="entry name" value="G_PATCH"/>
    <property type="match status" value="1"/>
</dbReference>
<proteinExistence type="inferred from homology"/>
<feature type="compositionally biased region" description="Acidic residues" evidence="7">
    <location>
        <begin position="118"/>
        <end position="132"/>
    </location>
</feature>
<dbReference type="GO" id="GO:0003676">
    <property type="term" value="F:nucleic acid binding"/>
    <property type="evidence" value="ECO:0007669"/>
    <property type="project" value="InterPro"/>
</dbReference>
<evidence type="ECO:0000256" key="2">
    <source>
        <dbReference type="ARBA" id="ARBA00022517"/>
    </source>
</evidence>
<dbReference type="Proteomes" id="UP000218811">
    <property type="component" value="Unassembled WGS sequence"/>
</dbReference>
<protein>
    <recommendedName>
        <fullName evidence="6">PinX1-related protein 1</fullName>
    </recommendedName>
</protein>
<evidence type="ECO:0000256" key="7">
    <source>
        <dbReference type="SAM" id="MobiDB-lite"/>
    </source>
</evidence>
<dbReference type="PANTHER" id="PTHR23149">
    <property type="entry name" value="G PATCH DOMAIN CONTAINING PROTEIN"/>
    <property type="match status" value="1"/>
</dbReference>
<keyword evidence="4" id="KW-0539">Nucleus</keyword>
<dbReference type="STRING" id="742152.A0A2H3IY04"/>
<dbReference type="AlphaFoldDB" id="A0A2H3IY04"/>
<feature type="region of interest" description="Disordered" evidence="7">
    <location>
        <begin position="309"/>
        <end position="383"/>
    </location>
</feature>
<organism evidence="9 10">
    <name type="scientific">Wolfiporia cocos (strain MD-104)</name>
    <name type="common">Brown rot fungus</name>
    <dbReference type="NCBI Taxonomy" id="742152"/>
    <lineage>
        <taxon>Eukaryota</taxon>
        <taxon>Fungi</taxon>
        <taxon>Dikarya</taxon>
        <taxon>Basidiomycota</taxon>
        <taxon>Agaricomycotina</taxon>
        <taxon>Agaricomycetes</taxon>
        <taxon>Polyporales</taxon>
        <taxon>Phaeolaceae</taxon>
        <taxon>Wolfiporia</taxon>
    </lineage>
</organism>
<gene>
    <name evidence="9" type="ORF">WOLCODRAFT_139625</name>
</gene>
<keyword evidence="3" id="KW-0698">rRNA processing</keyword>
<evidence type="ECO:0000256" key="5">
    <source>
        <dbReference type="ARBA" id="ARBA00038007"/>
    </source>
</evidence>
<dbReference type="EMBL" id="KB467832">
    <property type="protein sequence ID" value="PCH34862.1"/>
    <property type="molecule type" value="Genomic_DNA"/>
</dbReference>
<feature type="compositionally biased region" description="Basic and acidic residues" evidence="7">
    <location>
        <begin position="194"/>
        <end position="203"/>
    </location>
</feature>
<feature type="compositionally biased region" description="Basic and acidic residues" evidence="7">
    <location>
        <begin position="146"/>
        <end position="183"/>
    </location>
</feature>
<feature type="compositionally biased region" description="Basic residues" evidence="7">
    <location>
        <begin position="230"/>
        <end position="241"/>
    </location>
</feature>
<feature type="compositionally biased region" description="Low complexity" evidence="7">
    <location>
        <begin position="318"/>
        <end position="329"/>
    </location>
</feature>
<evidence type="ECO:0000259" key="8">
    <source>
        <dbReference type="PROSITE" id="PS50174"/>
    </source>
</evidence>
<feature type="compositionally biased region" description="Low complexity" evidence="7">
    <location>
        <begin position="512"/>
        <end position="525"/>
    </location>
</feature>
<dbReference type="InterPro" id="IPR000467">
    <property type="entry name" value="G_patch_dom"/>
</dbReference>
<feature type="region of interest" description="Disordered" evidence="7">
    <location>
        <begin position="405"/>
        <end position="537"/>
    </location>
</feature>
<dbReference type="GO" id="GO:0005730">
    <property type="term" value="C:nucleolus"/>
    <property type="evidence" value="ECO:0007669"/>
    <property type="project" value="UniProtKB-SubCell"/>
</dbReference>
<keyword evidence="2" id="KW-0690">Ribosome biogenesis</keyword>
<accession>A0A2H3IY04</accession>
<dbReference type="SMART" id="SM00443">
    <property type="entry name" value="G_patch"/>
    <property type="match status" value="1"/>
</dbReference>
<dbReference type="OMA" id="KMHEAEP"/>
<reference evidence="9 10" key="1">
    <citation type="journal article" date="2012" name="Science">
        <title>The Paleozoic origin of enzymatic lignin decomposition reconstructed from 31 fungal genomes.</title>
        <authorList>
            <person name="Floudas D."/>
            <person name="Binder M."/>
            <person name="Riley R."/>
            <person name="Barry K."/>
            <person name="Blanchette R.A."/>
            <person name="Henrissat B."/>
            <person name="Martinez A.T."/>
            <person name="Otillar R."/>
            <person name="Spatafora J.W."/>
            <person name="Yadav J.S."/>
            <person name="Aerts A."/>
            <person name="Benoit I."/>
            <person name="Boyd A."/>
            <person name="Carlson A."/>
            <person name="Copeland A."/>
            <person name="Coutinho P.M."/>
            <person name="de Vries R.P."/>
            <person name="Ferreira P."/>
            <person name="Findley K."/>
            <person name="Foster B."/>
            <person name="Gaskell J."/>
            <person name="Glotzer D."/>
            <person name="Gorecki P."/>
            <person name="Heitman J."/>
            <person name="Hesse C."/>
            <person name="Hori C."/>
            <person name="Igarashi K."/>
            <person name="Jurgens J.A."/>
            <person name="Kallen N."/>
            <person name="Kersten P."/>
            <person name="Kohler A."/>
            <person name="Kuees U."/>
            <person name="Kumar T.K.A."/>
            <person name="Kuo A."/>
            <person name="LaButti K."/>
            <person name="Larrondo L.F."/>
            <person name="Lindquist E."/>
            <person name="Ling A."/>
            <person name="Lombard V."/>
            <person name="Lucas S."/>
            <person name="Lundell T."/>
            <person name="Martin R."/>
            <person name="McLaughlin D.J."/>
            <person name="Morgenstern I."/>
            <person name="Morin E."/>
            <person name="Murat C."/>
            <person name="Nagy L.G."/>
            <person name="Nolan M."/>
            <person name="Ohm R.A."/>
            <person name="Patyshakuliyeva A."/>
            <person name="Rokas A."/>
            <person name="Ruiz-Duenas F.J."/>
            <person name="Sabat G."/>
            <person name="Salamov A."/>
            <person name="Samejima M."/>
            <person name="Schmutz J."/>
            <person name="Slot J.C."/>
            <person name="St John F."/>
            <person name="Stenlid J."/>
            <person name="Sun H."/>
            <person name="Sun S."/>
            <person name="Syed K."/>
            <person name="Tsang A."/>
            <person name="Wiebenga A."/>
            <person name="Young D."/>
            <person name="Pisabarro A."/>
            <person name="Eastwood D.C."/>
            <person name="Martin F."/>
            <person name="Cullen D."/>
            <person name="Grigoriev I.V."/>
            <person name="Hibbett D.S."/>
        </authorList>
    </citation>
    <scope>NUCLEOTIDE SEQUENCE [LARGE SCALE GENOMIC DNA]</scope>
    <source>
        <strain evidence="9 10">MD-104</strain>
    </source>
</reference>
<evidence type="ECO:0000256" key="6">
    <source>
        <dbReference type="ARBA" id="ARBA00041961"/>
    </source>
</evidence>